<dbReference type="Proteomes" id="UP000184339">
    <property type="component" value="Unassembled WGS sequence"/>
</dbReference>
<evidence type="ECO:0000313" key="4">
    <source>
        <dbReference type="Proteomes" id="UP000184339"/>
    </source>
</evidence>
<dbReference type="OrthoDB" id="571052at2"/>
<sequence>MNKHRFGFIALALAAALAQASESQVVLSGSEETPAVTTSASGSGVIVVGNGAAHAVSGSIVVKDVQATAAHIHAGAPGKSGPPVITLTKTGDNTWSVPDGAVLNDDQYAAYQAGNLYINVHSADHKPGEIRGQLRP</sequence>
<dbReference type="STRING" id="551987.SAMN05192549_11221"/>
<evidence type="ECO:0000259" key="2">
    <source>
        <dbReference type="PROSITE" id="PS50933"/>
    </source>
</evidence>
<evidence type="ECO:0000256" key="1">
    <source>
        <dbReference type="SAM" id="SignalP"/>
    </source>
</evidence>
<keyword evidence="1" id="KW-0732">Signal</keyword>
<dbReference type="RefSeq" id="WP_072787946.1">
    <property type="nucleotide sequence ID" value="NZ_FRCX01000012.1"/>
</dbReference>
<dbReference type="AlphaFoldDB" id="A0A1M7TAA8"/>
<proteinExistence type="predicted"/>
<dbReference type="InterPro" id="IPR010895">
    <property type="entry name" value="CHRD"/>
</dbReference>
<organism evidence="3 4">
    <name type="scientific">Duganella sacchari</name>
    <dbReference type="NCBI Taxonomy" id="551987"/>
    <lineage>
        <taxon>Bacteria</taxon>
        <taxon>Pseudomonadati</taxon>
        <taxon>Pseudomonadota</taxon>
        <taxon>Betaproteobacteria</taxon>
        <taxon>Burkholderiales</taxon>
        <taxon>Oxalobacteraceae</taxon>
        <taxon>Telluria group</taxon>
        <taxon>Duganella</taxon>
    </lineage>
</organism>
<name>A0A1M7TAA8_9BURK</name>
<dbReference type="PROSITE" id="PS50933">
    <property type="entry name" value="CHRD"/>
    <property type="match status" value="1"/>
</dbReference>
<reference evidence="4" key="1">
    <citation type="submission" date="2016-11" db="EMBL/GenBank/DDBJ databases">
        <authorList>
            <person name="Varghese N."/>
            <person name="Submissions S."/>
        </authorList>
    </citation>
    <scope>NUCLEOTIDE SEQUENCE [LARGE SCALE GENOMIC DNA]</scope>
    <source>
        <strain evidence="4">Sac-22</strain>
    </source>
</reference>
<dbReference type="SMART" id="SM00754">
    <property type="entry name" value="CHRD"/>
    <property type="match status" value="1"/>
</dbReference>
<protein>
    <submittedName>
        <fullName evidence="3">CHRD domain-containing protein</fullName>
    </submittedName>
</protein>
<feature type="chain" id="PRO_5012003174" evidence="1">
    <location>
        <begin position="21"/>
        <end position="136"/>
    </location>
</feature>
<dbReference type="EMBL" id="FRCX01000012">
    <property type="protein sequence ID" value="SHN67659.1"/>
    <property type="molecule type" value="Genomic_DNA"/>
</dbReference>
<accession>A0A1M7TAA8</accession>
<dbReference type="Pfam" id="PF07452">
    <property type="entry name" value="CHRD"/>
    <property type="match status" value="1"/>
</dbReference>
<gene>
    <name evidence="3" type="ORF">SAMN05192549_11221</name>
</gene>
<evidence type="ECO:0000313" key="3">
    <source>
        <dbReference type="EMBL" id="SHN67659.1"/>
    </source>
</evidence>
<keyword evidence="4" id="KW-1185">Reference proteome</keyword>
<feature type="domain" description="CHRD" evidence="2">
    <location>
        <begin position="19"/>
        <end position="136"/>
    </location>
</feature>
<feature type="signal peptide" evidence="1">
    <location>
        <begin position="1"/>
        <end position="20"/>
    </location>
</feature>